<evidence type="ECO:0000313" key="2">
    <source>
        <dbReference type="Proteomes" id="UP000076925"/>
    </source>
</evidence>
<sequence length="226" mass="26625">MDNFSKLLQSIKDNPTRYLDKPSITCLHSFLIGYLGTLRDLGFALESSVMNGFQEWIQEREKTTVSQSWVGILLFICGSERLAFNSFFTDFETFLNQTESLKNKKNAEEENFKSKVDNVKPLSYDFYELLGWIKKRPGMYLGTSSITRLDMYLRGYTLARREVGIAPTEQEREFEGFQSWLQERYKIKSNQSWAKIILFYSMDEHEALERFFELFEEYLNSNKSSN</sequence>
<evidence type="ECO:0000313" key="1">
    <source>
        <dbReference type="EMBL" id="KYC36235.1"/>
    </source>
</evidence>
<dbReference type="EMBL" id="ANNX02000047">
    <property type="protein sequence ID" value="KYC36235.1"/>
    <property type="molecule type" value="Genomic_DNA"/>
</dbReference>
<dbReference type="RefSeq" id="WP_017742949.1">
    <property type="nucleotide sequence ID" value="NZ_KQ976354.1"/>
</dbReference>
<reference evidence="1 2" key="1">
    <citation type="journal article" date="2013" name="Genome Biol. Evol.">
        <title>Genomes of Stigonematalean cyanobacteria (subsection V) and the evolution of oxygenic photosynthesis from prokaryotes to plastids.</title>
        <authorList>
            <person name="Dagan T."/>
            <person name="Roettger M."/>
            <person name="Stucken K."/>
            <person name="Landan G."/>
            <person name="Koch R."/>
            <person name="Major P."/>
            <person name="Gould S.B."/>
            <person name="Goremykin V.V."/>
            <person name="Rippka R."/>
            <person name="Tandeau de Marsac N."/>
            <person name="Gugger M."/>
            <person name="Lockhart P.J."/>
            <person name="Allen J.F."/>
            <person name="Brune I."/>
            <person name="Maus I."/>
            <person name="Puhler A."/>
            <person name="Martin W.F."/>
        </authorList>
    </citation>
    <scope>NUCLEOTIDE SEQUENCE [LARGE SCALE GENOMIC DNA]</scope>
    <source>
        <strain evidence="1 2">PCC 7110</strain>
    </source>
</reference>
<protein>
    <submittedName>
        <fullName evidence="1">Uncharacterized protein</fullName>
    </submittedName>
</protein>
<comment type="caution">
    <text evidence="1">The sequence shown here is derived from an EMBL/GenBank/DDBJ whole genome shotgun (WGS) entry which is preliminary data.</text>
</comment>
<dbReference type="AlphaFoldDB" id="A0A139WUX0"/>
<keyword evidence="2" id="KW-1185">Reference proteome</keyword>
<name>A0A139WUX0_9CYAN</name>
<organism evidence="1 2">
    <name type="scientific">Scytonema hofmannii PCC 7110</name>
    <dbReference type="NCBI Taxonomy" id="128403"/>
    <lineage>
        <taxon>Bacteria</taxon>
        <taxon>Bacillati</taxon>
        <taxon>Cyanobacteriota</taxon>
        <taxon>Cyanophyceae</taxon>
        <taxon>Nostocales</taxon>
        <taxon>Scytonemataceae</taxon>
        <taxon>Scytonema</taxon>
    </lineage>
</organism>
<dbReference type="OrthoDB" id="2617173at2"/>
<gene>
    <name evidence="1" type="ORF">WA1_41650</name>
</gene>
<accession>A0A139WUX0</accession>
<dbReference type="Proteomes" id="UP000076925">
    <property type="component" value="Unassembled WGS sequence"/>
</dbReference>
<dbReference type="STRING" id="128403.WA1_41650"/>
<proteinExistence type="predicted"/>